<evidence type="ECO:0000259" key="1">
    <source>
        <dbReference type="Pfam" id="PF10551"/>
    </source>
</evidence>
<keyword evidence="4" id="KW-1185">Reference proteome</keyword>
<name>A0A8X6LSZ8_TRICU</name>
<comment type="caution">
    <text evidence="3">The sequence shown here is derived from an EMBL/GenBank/DDBJ whole genome shotgun (WGS) entry which is preliminary data.</text>
</comment>
<protein>
    <submittedName>
        <fullName evidence="3">SWIM-type domain-containing protein</fullName>
    </submittedName>
</protein>
<reference evidence="3" key="1">
    <citation type="submission" date="2020-07" db="EMBL/GenBank/DDBJ databases">
        <title>Multicomponent nature underlies the extraordinary mechanical properties of spider dragline silk.</title>
        <authorList>
            <person name="Kono N."/>
            <person name="Nakamura H."/>
            <person name="Mori M."/>
            <person name="Yoshida Y."/>
            <person name="Ohtoshi R."/>
            <person name="Malay A.D."/>
            <person name="Moran D.A.P."/>
            <person name="Tomita M."/>
            <person name="Numata K."/>
            <person name="Arakawa K."/>
        </authorList>
    </citation>
    <scope>NUCLEOTIDE SEQUENCE</scope>
</reference>
<dbReference type="AlphaFoldDB" id="A0A8X6LSZ8"/>
<dbReference type="Pfam" id="PF20700">
    <property type="entry name" value="Mutator"/>
    <property type="match status" value="1"/>
</dbReference>
<dbReference type="PANTHER" id="PTHR35385:SF2">
    <property type="entry name" value="PROTEIN B, PUTATIVE-RELATED"/>
    <property type="match status" value="1"/>
</dbReference>
<accession>A0A8X6LSZ8</accession>
<dbReference type="EMBL" id="BMAO01007939">
    <property type="protein sequence ID" value="GFR19567.1"/>
    <property type="molecule type" value="Genomic_DNA"/>
</dbReference>
<feature type="domain" description="MULE transposase" evidence="1">
    <location>
        <begin position="456"/>
        <end position="527"/>
    </location>
</feature>
<evidence type="ECO:0000313" key="3">
    <source>
        <dbReference type="EMBL" id="GFR19567.1"/>
    </source>
</evidence>
<dbReference type="Pfam" id="PF10551">
    <property type="entry name" value="MULE"/>
    <property type="match status" value="1"/>
</dbReference>
<proteinExistence type="predicted"/>
<dbReference type="OrthoDB" id="1902038at2759"/>
<gene>
    <name evidence="3" type="ORF">TNCT_149291</name>
</gene>
<evidence type="ECO:0000313" key="4">
    <source>
        <dbReference type="Proteomes" id="UP000887116"/>
    </source>
</evidence>
<dbReference type="Proteomes" id="UP000887116">
    <property type="component" value="Unassembled WGS sequence"/>
</dbReference>
<dbReference type="PANTHER" id="PTHR35385">
    <property type="entry name" value="PROTEIN B, PUTATIVE-RELATED-RELATED"/>
    <property type="match status" value="1"/>
</dbReference>
<dbReference type="InterPro" id="IPR018289">
    <property type="entry name" value="MULE_transposase_dom"/>
</dbReference>
<sequence length="561" mass="64491">MPRKKKFGHQKRRLIRKKTSVCVVSEKCDVSSSKKKIEKSKGYFDYEDNFSAESQSRFVIIDLNMLNDIFNNIAKCRYCDRSFCFGVAENKSSRRGLASSILATCNHCGSSHGSMTSNSVSAGYEVNLRFLYGMRYIGIGKSAAQTFCVLMNLPPPPAKFERLYTPIFNALETASSRSMEFYPYCIEDTDKSTPEQIVLRTNLQNEEEAENFKKHYSAISNTNCIVYNYNPNPQKFVFSKTWLCHHSKRHKRIAKRNADCKATHKLSIVIKKITKATRKTDKYLKYDMPLVGEVKISLLHTHNTTSAETLRMLRVNDEVRQQFYQYFSDGMSPIEAIRFHENKFLLEDNFMGLANASLNPTHNQIYYLHECWRDTNLGSSINPFDKLKEKVPFYESIGTTVKFHDDHLWAVLLVTPLMKRNHPLSASKEIIFIDSTASCETSSSTITIMLSATKVGALPLAVMIHASQCMQNYINAFELLKMNFPKCFGGQDHPDIFMSDDSSAEKGALAAVWPEAKQLLCHFHVAQAEWRWLFSHKMMEREEKSTFMKLFQVVQVFDYIF</sequence>
<organism evidence="3 4">
    <name type="scientific">Trichonephila clavata</name>
    <name type="common">Joro spider</name>
    <name type="synonym">Nephila clavata</name>
    <dbReference type="NCBI Taxonomy" id="2740835"/>
    <lineage>
        <taxon>Eukaryota</taxon>
        <taxon>Metazoa</taxon>
        <taxon>Ecdysozoa</taxon>
        <taxon>Arthropoda</taxon>
        <taxon>Chelicerata</taxon>
        <taxon>Arachnida</taxon>
        <taxon>Araneae</taxon>
        <taxon>Araneomorphae</taxon>
        <taxon>Entelegynae</taxon>
        <taxon>Araneoidea</taxon>
        <taxon>Nephilidae</taxon>
        <taxon>Trichonephila</taxon>
    </lineage>
</organism>
<evidence type="ECO:0000259" key="2">
    <source>
        <dbReference type="Pfam" id="PF20700"/>
    </source>
</evidence>
<feature type="domain" description="Mutator-like transposase" evidence="2">
    <location>
        <begin position="59"/>
        <end position="174"/>
    </location>
</feature>
<dbReference type="InterPro" id="IPR049012">
    <property type="entry name" value="Mutator_transp_dom"/>
</dbReference>